<evidence type="ECO:0000256" key="1">
    <source>
        <dbReference type="SAM" id="SignalP"/>
    </source>
</evidence>
<dbReference type="AlphaFoldDB" id="B8BXF3"/>
<name>B8BXF3_THAPS</name>
<reference evidence="2 3" key="1">
    <citation type="journal article" date="2004" name="Science">
        <title>The genome of the diatom Thalassiosira pseudonana: ecology, evolution, and metabolism.</title>
        <authorList>
            <person name="Armbrust E.V."/>
            <person name="Berges J.A."/>
            <person name="Bowler C."/>
            <person name="Green B.R."/>
            <person name="Martinez D."/>
            <person name="Putnam N.H."/>
            <person name="Zhou S."/>
            <person name="Allen A.E."/>
            <person name="Apt K.E."/>
            <person name="Bechner M."/>
            <person name="Brzezinski M.A."/>
            <person name="Chaal B.K."/>
            <person name="Chiovitti A."/>
            <person name="Davis A.K."/>
            <person name="Demarest M.S."/>
            <person name="Detter J.C."/>
            <person name="Glavina T."/>
            <person name="Goodstein D."/>
            <person name="Hadi M.Z."/>
            <person name="Hellsten U."/>
            <person name="Hildebrand M."/>
            <person name="Jenkins B.D."/>
            <person name="Jurka J."/>
            <person name="Kapitonov V.V."/>
            <person name="Kroger N."/>
            <person name="Lau W.W."/>
            <person name="Lane T.W."/>
            <person name="Larimer F.W."/>
            <person name="Lippmeier J.C."/>
            <person name="Lucas S."/>
            <person name="Medina M."/>
            <person name="Montsant A."/>
            <person name="Obornik M."/>
            <person name="Parker M.S."/>
            <person name="Palenik B."/>
            <person name="Pazour G.J."/>
            <person name="Richardson P.M."/>
            <person name="Rynearson T.A."/>
            <person name="Saito M.A."/>
            <person name="Schwartz D.C."/>
            <person name="Thamatrakoln K."/>
            <person name="Valentin K."/>
            <person name="Vardi A."/>
            <person name="Wilkerson F.P."/>
            <person name="Rokhsar D.S."/>
        </authorList>
    </citation>
    <scope>NUCLEOTIDE SEQUENCE [LARGE SCALE GENOMIC DNA]</scope>
    <source>
        <strain evidence="2 3">CCMP1335</strain>
    </source>
</reference>
<dbReference type="Proteomes" id="UP000001449">
    <property type="component" value="Chromosome 3"/>
</dbReference>
<dbReference type="RefSeq" id="XP_002288260.1">
    <property type="nucleotide sequence ID" value="XM_002288224.1"/>
</dbReference>
<dbReference type="InParanoid" id="B8BXF3"/>
<gene>
    <name evidence="2" type="ORF">THAPSDRAFT_21690</name>
</gene>
<dbReference type="EMBL" id="CM000640">
    <property type="protein sequence ID" value="EED93696.1"/>
    <property type="molecule type" value="Genomic_DNA"/>
</dbReference>
<evidence type="ECO:0000313" key="3">
    <source>
        <dbReference type="Proteomes" id="UP000001449"/>
    </source>
</evidence>
<sequence>MKLIFLISTTSLVVDAFYVAKSRGSDRSVHLMMASTNAKGRDEQSATRSSYRKDIYALDKLLDTTEEERLEEIKSLVEHIQETRRSNPEVALPRKVREALADYHRAETKYGAYSREAKIAHEYFLDISRAKNLHPDHYDNDGEDSYSDLLKEALEAVHVLEELKEIAHIESSILERFGTTDFEIGEGLLERNIGREDSDTDGLWP</sequence>
<feature type="chain" id="PRO_5002866055" evidence="1">
    <location>
        <begin position="17"/>
        <end position="205"/>
    </location>
</feature>
<dbReference type="PaxDb" id="35128-Thaps21690"/>
<keyword evidence="1" id="KW-0732">Signal</keyword>
<feature type="signal peptide" evidence="1">
    <location>
        <begin position="1"/>
        <end position="16"/>
    </location>
</feature>
<reference evidence="2 3" key="2">
    <citation type="journal article" date="2008" name="Nature">
        <title>The Phaeodactylum genome reveals the evolutionary history of diatom genomes.</title>
        <authorList>
            <person name="Bowler C."/>
            <person name="Allen A.E."/>
            <person name="Badger J.H."/>
            <person name="Grimwood J."/>
            <person name="Jabbari K."/>
            <person name="Kuo A."/>
            <person name="Maheswari U."/>
            <person name="Martens C."/>
            <person name="Maumus F."/>
            <person name="Otillar R.P."/>
            <person name="Rayko E."/>
            <person name="Salamov A."/>
            <person name="Vandepoele K."/>
            <person name="Beszteri B."/>
            <person name="Gruber A."/>
            <person name="Heijde M."/>
            <person name="Katinka M."/>
            <person name="Mock T."/>
            <person name="Valentin K."/>
            <person name="Verret F."/>
            <person name="Berges J.A."/>
            <person name="Brownlee C."/>
            <person name="Cadoret J.P."/>
            <person name="Chiovitti A."/>
            <person name="Choi C.J."/>
            <person name="Coesel S."/>
            <person name="De Martino A."/>
            <person name="Detter J.C."/>
            <person name="Durkin C."/>
            <person name="Falciatore A."/>
            <person name="Fournet J."/>
            <person name="Haruta M."/>
            <person name="Huysman M.J."/>
            <person name="Jenkins B.D."/>
            <person name="Jiroutova K."/>
            <person name="Jorgensen R.E."/>
            <person name="Joubert Y."/>
            <person name="Kaplan A."/>
            <person name="Kroger N."/>
            <person name="Kroth P.G."/>
            <person name="La Roche J."/>
            <person name="Lindquist E."/>
            <person name="Lommer M."/>
            <person name="Martin-Jezequel V."/>
            <person name="Lopez P.J."/>
            <person name="Lucas S."/>
            <person name="Mangogna M."/>
            <person name="McGinnis K."/>
            <person name="Medlin L.K."/>
            <person name="Montsant A."/>
            <person name="Oudot-Le Secq M.P."/>
            <person name="Napoli C."/>
            <person name="Obornik M."/>
            <person name="Parker M.S."/>
            <person name="Petit J.L."/>
            <person name="Porcel B.M."/>
            <person name="Poulsen N."/>
            <person name="Robison M."/>
            <person name="Rychlewski L."/>
            <person name="Rynearson T.A."/>
            <person name="Schmutz J."/>
            <person name="Shapiro H."/>
            <person name="Siaut M."/>
            <person name="Stanley M."/>
            <person name="Sussman M.R."/>
            <person name="Taylor A.R."/>
            <person name="Vardi A."/>
            <person name="von Dassow P."/>
            <person name="Vyverman W."/>
            <person name="Willis A."/>
            <person name="Wyrwicz L.S."/>
            <person name="Rokhsar D.S."/>
            <person name="Weissenbach J."/>
            <person name="Armbrust E.V."/>
            <person name="Green B.R."/>
            <person name="Van de Peer Y."/>
            <person name="Grigoriev I.V."/>
        </authorList>
    </citation>
    <scope>NUCLEOTIDE SEQUENCE [LARGE SCALE GENOMIC DNA]</scope>
    <source>
        <strain evidence="2 3">CCMP1335</strain>
    </source>
</reference>
<proteinExistence type="predicted"/>
<protein>
    <submittedName>
        <fullName evidence="2">Uncharacterized protein</fullName>
    </submittedName>
</protein>
<dbReference type="HOGENOM" id="CLU_1339906_0_0_1"/>
<evidence type="ECO:0000313" key="2">
    <source>
        <dbReference type="EMBL" id="EED93696.1"/>
    </source>
</evidence>
<accession>B8BXF3</accession>
<organism evidence="2 3">
    <name type="scientific">Thalassiosira pseudonana</name>
    <name type="common">Marine diatom</name>
    <name type="synonym">Cyclotella nana</name>
    <dbReference type="NCBI Taxonomy" id="35128"/>
    <lineage>
        <taxon>Eukaryota</taxon>
        <taxon>Sar</taxon>
        <taxon>Stramenopiles</taxon>
        <taxon>Ochrophyta</taxon>
        <taxon>Bacillariophyta</taxon>
        <taxon>Coscinodiscophyceae</taxon>
        <taxon>Thalassiosirophycidae</taxon>
        <taxon>Thalassiosirales</taxon>
        <taxon>Thalassiosiraceae</taxon>
        <taxon>Thalassiosira</taxon>
    </lineage>
</organism>
<dbReference type="GeneID" id="7444716"/>
<dbReference type="KEGG" id="tps:THAPSDRAFT_21690"/>
<keyword evidence="3" id="KW-1185">Reference proteome</keyword>